<name>A0A2T2X0W8_9FIRM</name>
<evidence type="ECO:0000256" key="1">
    <source>
        <dbReference type="SAM" id="MobiDB-lite"/>
    </source>
</evidence>
<reference evidence="2 3" key="1">
    <citation type="journal article" date="2014" name="BMC Genomics">
        <title>Comparison of environmental and isolate Sulfobacillus genomes reveals diverse carbon, sulfur, nitrogen, and hydrogen metabolisms.</title>
        <authorList>
            <person name="Justice N.B."/>
            <person name="Norman A."/>
            <person name="Brown C.T."/>
            <person name="Singh A."/>
            <person name="Thomas B.C."/>
            <person name="Banfield J.F."/>
        </authorList>
    </citation>
    <scope>NUCLEOTIDE SEQUENCE [LARGE SCALE GENOMIC DNA]</scope>
    <source>
        <strain evidence="2">AMDSBA1</strain>
    </source>
</reference>
<proteinExistence type="predicted"/>
<sequence length="109" mass="12096">MFTRDFLKVKKSLAFVLDNSLPQNNKFPLAHRINQKIAILPIGFCQYTPVLMPGAAQKTHAFCTDGLLSGTLKTLDFGMRKGGRFPMSSNMCLTPVKPPLPKGKRPSFD</sequence>
<evidence type="ECO:0000313" key="3">
    <source>
        <dbReference type="Proteomes" id="UP000242699"/>
    </source>
</evidence>
<accession>A0A2T2X0W8</accession>
<protein>
    <submittedName>
        <fullName evidence="2">Uncharacterized protein</fullName>
    </submittedName>
</protein>
<dbReference type="EMBL" id="PXYT01000021">
    <property type="protein sequence ID" value="PSR28131.1"/>
    <property type="molecule type" value="Genomic_DNA"/>
</dbReference>
<dbReference type="Proteomes" id="UP000242699">
    <property type="component" value="Unassembled WGS sequence"/>
</dbReference>
<organism evidence="2 3">
    <name type="scientific">Sulfobacillus benefaciens</name>
    <dbReference type="NCBI Taxonomy" id="453960"/>
    <lineage>
        <taxon>Bacteria</taxon>
        <taxon>Bacillati</taxon>
        <taxon>Bacillota</taxon>
        <taxon>Clostridia</taxon>
        <taxon>Eubacteriales</taxon>
        <taxon>Clostridiales Family XVII. Incertae Sedis</taxon>
        <taxon>Sulfobacillus</taxon>
    </lineage>
</organism>
<gene>
    <name evidence="2" type="ORF">C7B43_10430</name>
</gene>
<evidence type="ECO:0000313" key="2">
    <source>
        <dbReference type="EMBL" id="PSR28131.1"/>
    </source>
</evidence>
<dbReference type="AlphaFoldDB" id="A0A2T2X0W8"/>
<feature type="region of interest" description="Disordered" evidence="1">
    <location>
        <begin position="89"/>
        <end position="109"/>
    </location>
</feature>
<comment type="caution">
    <text evidence="2">The sequence shown here is derived from an EMBL/GenBank/DDBJ whole genome shotgun (WGS) entry which is preliminary data.</text>
</comment>